<dbReference type="EMBL" id="JBHSAC010000055">
    <property type="protein sequence ID" value="MFC3932464.1"/>
    <property type="molecule type" value="Genomic_DNA"/>
</dbReference>
<evidence type="ECO:0000313" key="3">
    <source>
        <dbReference type="Proteomes" id="UP001595901"/>
    </source>
</evidence>
<evidence type="ECO:0000313" key="2">
    <source>
        <dbReference type="EMBL" id="MFC3932464.1"/>
    </source>
</evidence>
<reference evidence="3" key="1">
    <citation type="journal article" date="2019" name="Int. J. Syst. Evol. Microbiol.">
        <title>The Global Catalogue of Microorganisms (GCM) 10K type strain sequencing project: providing services to taxonomists for standard genome sequencing and annotation.</title>
        <authorList>
            <consortium name="The Broad Institute Genomics Platform"/>
            <consortium name="The Broad Institute Genome Sequencing Center for Infectious Disease"/>
            <person name="Wu L."/>
            <person name="Ma J."/>
        </authorList>
    </citation>
    <scope>NUCLEOTIDE SEQUENCE [LARGE SCALE GENOMIC DNA]</scope>
    <source>
        <strain evidence="3">CCUG 58728</strain>
    </source>
</reference>
<sequence length="43" mass="4881">MHLLKGFDANEVLLYLDYDLIADHPKIICGYSDSTTFLNATFT</sequence>
<protein>
    <submittedName>
        <fullName evidence="2">LD-carboxypeptidase</fullName>
    </submittedName>
</protein>
<accession>A0ABV8D1P1</accession>
<name>A0ABV8D1P1_9STRE</name>
<dbReference type="Gene3D" id="3.40.50.10740">
    <property type="entry name" value="Class I glutamine amidotransferase-like"/>
    <property type="match status" value="1"/>
</dbReference>
<dbReference type="Pfam" id="PF02016">
    <property type="entry name" value="Peptidase_S66"/>
    <property type="match status" value="1"/>
</dbReference>
<dbReference type="RefSeq" id="WP_380431901.1">
    <property type="nucleotide sequence ID" value="NZ_JBHSAC010000055.1"/>
</dbReference>
<dbReference type="InterPro" id="IPR040449">
    <property type="entry name" value="Peptidase_S66_N"/>
</dbReference>
<feature type="domain" description="LD-carboxypeptidase N-terminal" evidence="1">
    <location>
        <begin position="6"/>
        <end position="42"/>
    </location>
</feature>
<proteinExistence type="predicted"/>
<evidence type="ECO:0000259" key="1">
    <source>
        <dbReference type="Pfam" id="PF02016"/>
    </source>
</evidence>
<comment type="caution">
    <text evidence="2">The sequence shown here is derived from an EMBL/GenBank/DDBJ whole genome shotgun (WGS) entry which is preliminary data.</text>
</comment>
<dbReference type="InterPro" id="IPR027478">
    <property type="entry name" value="LdcA_N"/>
</dbReference>
<dbReference type="SUPFAM" id="SSF52317">
    <property type="entry name" value="Class I glutamine amidotransferase-like"/>
    <property type="match status" value="1"/>
</dbReference>
<keyword evidence="3" id="KW-1185">Reference proteome</keyword>
<gene>
    <name evidence="2" type="ORF">ACFOSE_06755</name>
</gene>
<dbReference type="Proteomes" id="UP001595901">
    <property type="component" value="Unassembled WGS sequence"/>
</dbReference>
<organism evidence="2 3">
    <name type="scientific">Streptococcus dentapri</name>
    <dbReference type="NCBI Taxonomy" id="573564"/>
    <lineage>
        <taxon>Bacteria</taxon>
        <taxon>Bacillati</taxon>
        <taxon>Bacillota</taxon>
        <taxon>Bacilli</taxon>
        <taxon>Lactobacillales</taxon>
        <taxon>Streptococcaceae</taxon>
        <taxon>Streptococcus</taxon>
    </lineage>
</organism>
<dbReference type="InterPro" id="IPR029062">
    <property type="entry name" value="Class_I_gatase-like"/>
</dbReference>